<reference evidence="1 2" key="1">
    <citation type="journal article" date="2013" name="BMC Genomics">
        <title>Genome sequencing and comparative genomics of honey bee microsporidia, Nosema apis reveal novel insights into host-parasite interactions.</title>
        <authorList>
            <person name="Chen Yp."/>
            <person name="Pettis J.S."/>
            <person name="Zhao Y."/>
            <person name="Liu X."/>
            <person name="Tallon L.J."/>
            <person name="Sadzewicz L.D."/>
            <person name="Li R."/>
            <person name="Zheng H."/>
            <person name="Huang S."/>
            <person name="Zhang X."/>
            <person name="Hamilton M.C."/>
            <person name="Pernal S.F."/>
            <person name="Melathopoulos A.P."/>
            <person name="Yan X."/>
            <person name="Evans J.D."/>
        </authorList>
    </citation>
    <scope>NUCLEOTIDE SEQUENCE [LARGE SCALE GENOMIC DNA]</scope>
    <source>
        <strain evidence="1 2">BRL 01</strain>
    </source>
</reference>
<evidence type="ECO:0000313" key="1">
    <source>
        <dbReference type="EMBL" id="EQB61862.1"/>
    </source>
</evidence>
<dbReference type="InterPro" id="IPR036322">
    <property type="entry name" value="WD40_repeat_dom_sf"/>
</dbReference>
<dbReference type="OrthoDB" id="2161379at2759"/>
<name>T0L2T4_9MICR</name>
<dbReference type="InterPro" id="IPR015943">
    <property type="entry name" value="WD40/YVTN_repeat-like_dom_sf"/>
</dbReference>
<dbReference type="GO" id="GO:0005730">
    <property type="term" value="C:nucleolus"/>
    <property type="evidence" value="ECO:0007669"/>
    <property type="project" value="TreeGrafter"/>
</dbReference>
<sequence>MENFENLSDEEYENLDEIERVTYIPTCLNDEQLECIEEAYVFIDYYSLDWPSQTIDSYLGNSIVVATNPEKDDPKLIKLDIDNFNKSDFIALQSNIITSYNRLRTYENIYCVGDSIFDVYNSSFENLYSVKFEENLGYGLCLDKEKAFFSTISGDLHIFTDRIVNSLKLHDNSIECMCVHDNLIFSCSTDKSMKITDLRSNSLIYTTKQNCDINSIDFNKDNLCAFGDDNGIITLIDIRVPDSKISINWHKSSISMIKWKDSDVFCSSSDEQICIFDITLEDDWEYEKYLLFVHQGQKYYKDFCFNNVDNDMIISTSIDGLCFFKPISLLE</sequence>
<dbReference type="AlphaFoldDB" id="T0L2T4"/>
<keyword evidence="2" id="KW-1185">Reference proteome</keyword>
<dbReference type="EMBL" id="KE647073">
    <property type="protein sequence ID" value="EQB61862.1"/>
    <property type="molecule type" value="Genomic_DNA"/>
</dbReference>
<dbReference type="InterPro" id="IPR001680">
    <property type="entry name" value="WD40_rpt"/>
</dbReference>
<dbReference type="VEuPathDB" id="MicrosporidiaDB:NAPIS_ORF00562"/>
<dbReference type="SUPFAM" id="SSF50978">
    <property type="entry name" value="WD40 repeat-like"/>
    <property type="match status" value="1"/>
</dbReference>
<evidence type="ECO:0000313" key="2">
    <source>
        <dbReference type="Proteomes" id="UP000053780"/>
    </source>
</evidence>
<dbReference type="HOGENOM" id="CLU_787757_0_0_1"/>
<dbReference type="PANTHER" id="PTHR45903">
    <property type="entry name" value="GLUTAMATE-RICH WD REPEAT-CONTAINING PROTEIN 1"/>
    <property type="match status" value="1"/>
</dbReference>
<organism evidence="1 2">
    <name type="scientific">Vairimorpha apis BRL 01</name>
    <dbReference type="NCBI Taxonomy" id="1037528"/>
    <lineage>
        <taxon>Eukaryota</taxon>
        <taxon>Fungi</taxon>
        <taxon>Fungi incertae sedis</taxon>
        <taxon>Microsporidia</taxon>
        <taxon>Nosematidae</taxon>
        <taxon>Vairimorpha</taxon>
    </lineage>
</organism>
<dbReference type="SMART" id="SM00320">
    <property type="entry name" value="WD40"/>
    <property type="match status" value="3"/>
</dbReference>
<dbReference type="PANTHER" id="PTHR45903:SF1">
    <property type="entry name" value="GLUTAMATE-RICH WD REPEAT-CONTAINING PROTEIN 1"/>
    <property type="match status" value="1"/>
</dbReference>
<proteinExistence type="predicted"/>
<protein>
    <submittedName>
        <fullName evidence="1">Wd40 domain-containing protein</fullName>
    </submittedName>
</protein>
<accession>T0L2T4</accession>
<dbReference type="Proteomes" id="UP000053780">
    <property type="component" value="Unassembled WGS sequence"/>
</dbReference>
<dbReference type="InterPro" id="IPR051972">
    <property type="entry name" value="Glutamate-rich_WD_repeat"/>
</dbReference>
<dbReference type="GO" id="GO:0042254">
    <property type="term" value="P:ribosome biogenesis"/>
    <property type="evidence" value="ECO:0007669"/>
    <property type="project" value="TreeGrafter"/>
</dbReference>
<dbReference type="Gene3D" id="2.130.10.10">
    <property type="entry name" value="YVTN repeat-like/Quinoprotein amine dehydrogenase"/>
    <property type="match status" value="1"/>
</dbReference>
<gene>
    <name evidence="1" type="ORF">NAPIS_ORF00562</name>
</gene>